<comment type="subcellular location">
    <subcellularLocation>
        <location evidence="1">Chromosome</location>
    </subcellularLocation>
    <subcellularLocation>
        <location evidence="7">Nucleus</location>
    </subcellularLocation>
</comment>
<dbReference type="PROSITE" id="PS50868">
    <property type="entry name" value="POST_SET"/>
    <property type="match status" value="1"/>
</dbReference>
<evidence type="ECO:0000256" key="3">
    <source>
        <dbReference type="ARBA" id="ARBA00022603"/>
    </source>
</evidence>
<keyword evidence="13" id="KW-1185">Reference proteome</keyword>
<evidence type="ECO:0000256" key="7">
    <source>
        <dbReference type="PROSITE-ProRule" id="PRU00358"/>
    </source>
</evidence>
<dbReference type="InterPro" id="IPR036987">
    <property type="entry name" value="SRA-YDG_sf"/>
</dbReference>
<keyword evidence="2" id="KW-0158">Chromosome</keyword>
<evidence type="ECO:0000256" key="1">
    <source>
        <dbReference type="ARBA" id="ARBA00004286"/>
    </source>
</evidence>
<dbReference type="PANTHER" id="PTHR45660:SF46">
    <property type="entry name" value="HISTONE-LYSINE N-METHYLTRANSFERASE, H3 LYSINE-9 SPECIFIC SUVH6"/>
    <property type="match status" value="1"/>
</dbReference>
<dbReference type="SMART" id="SM00466">
    <property type="entry name" value="SRA"/>
    <property type="match status" value="1"/>
</dbReference>
<dbReference type="GO" id="GO:0005694">
    <property type="term" value="C:chromosome"/>
    <property type="evidence" value="ECO:0007669"/>
    <property type="project" value="UniProtKB-SubCell"/>
</dbReference>
<sequence length="343" mass="38717">MSIVGLHRPYQAGIDSSKVSGVVVAISIVASGGYPDKFTSSDELIYSGSGGKATNKKEAGDQRLERGNLALKNCIEMKSLVRVVHGFKDCSQEGPKGSMVFKYKLQRILRKLELTNVHEDSDKCACAMKNGGQLPFNFDSKIIWVKSLVFECGPSCRCPPTCRNRVSQHGIKISLEIFRTSEKGWGVRSLNSISRGNFICEYTGELLQEEEAAKLENDEYLFDIGRNYHDKDLWKRLQHVNPSLQYDFPSSKEGFTIDGAKCGNVGKFINHSCSPNLYAQNVLWDHDDMRIPHIMFFATENIPPLQELPYDYHYEIGKVRDENGVEKVKRCYCGSTKCRGRLY</sequence>
<accession>A0AAV5C6I6</accession>
<dbReference type="EMBL" id="BQKI01000004">
    <property type="protein sequence ID" value="GJM93763.1"/>
    <property type="molecule type" value="Genomic_DNA"/>
</dbReference>
<dbReference type="GO" id="GO:0032259">
    <property type="term" value="P:methylation"/>
    <property type="evidence" value="ECO:0007669"/>
    <property type="project" value="UniProtKB-KW"/>
</dbReference>
<reference evidence="12" key="1">
    <citation type="journal article" date="2018" name="DNA Res.">
        <title>Multiple hybrid de novo genome assembly of finger millet, an orphan allotetraploid crop.</title>
        <authorList>
            <person name="Hatakeyama M."/>
            <person name="Aluri S."/>
            <person name="Balachadran M.T."/>
            <person name="Sivarajan S.R."/>
            <person name="Patrignani A."/>
            <person name="Gruter S."/>
            <person name="Poveda L."/>
            <person name="Shimizu-Inatsugi R."/>
            <person name="Baeten J."/>
            <person name="Francoijs K.J."/>
            <person name="Nataraja K.N."/>
            <person name="Reddy Y.A.N."/>
            <person name="Phadnis S."/>
            <person name="Ravikumar R.L."/>
            <person name="Schlapbach R."/>
            <person name="Sreeman S.M."/>
            <person name="Shimizu K.K."/>
        </authorList>
    </citation>
    <scope>NUCLEOTIDE SEQUENCE</scope>
</reference>
<evidence type="ECO:0000256" key="5">
    <source>
        <dbReference type="ARBA" id="ARBA00022691"/>
    </source>
</evidence>
<organism evidence="12 13">
    <name type="scientific">Eleusine coracana subsp. coracana</name>
    <dbReference type="NCBI Taxonomy" id="191504"/>
    <lineage>
        <taxon>Eukaryota</taxon>
        <taxon>Viridiplantae</taxon>
        <taxon>Streptophyta</taxon>
        <taxon>Embryophyta</taxon>
        <taxon>Tracheophyta</taxon>
        <taxon>Spermatophyta</taxon>
        <taxon>Magnoliopsida</taxon>
        <taxon>Liliopsida</taxon>
        <taxon>Poales</taxon>
        <taxon>Poaceae</taxon>
        <taxon>PACMAD clade</taxon>
        <taxon>Chloridoideae</taxon>
        <taxon>Cynodonteae</taxon>
        <taxon>Eleusininae</taxon>
        <taxon>Eleusine</taxon>
    </lineage>
</organism>
<dbReference type="SMART" id="SM00317">
    <property type="entry name" value="SET"/>
    <property type="match status" value="1"/>
</dbReference>
<evidence type="ECO:0000313" key="12">
    <source>
        <dbReference type="EMBL" id="GJM93763.1"/>
    </source>
</evidence>
<dbReference type="SUPFAM" id="SSF88697">
    <property type="entry name" value="PUA domain-like"/>
    <property type="match status" value="1"/>
</dbReference>
<dbReference type="Pfam" id="PF00856">
    <property type="entry name" value="SET"/>
    <property type="match status" value="1"/>
</dbReference>
<dbReference type="GO" id="GO:0008270">
    <property type="term" value="F:zinc ion binding"/>
    <property type="evidence" value="ECO:0007669"/>
    <property type="project" value="InterPro"/>
</dbReference>
<dbReference type="PROSITE" id="PS50280">
    <property type="entry name" value="SET"/>
    <property type="match status" value="1"/>
</dbReference>
<dbReference type="Proteomes" id="UP001054889">
    <property type="component" value="Unassembled WGS sequence"/>
</dbReference>
<keyword evidence="4" id="KW-0808">Transferase</keyword>
<dbReference type="AlphaFoldDB" id="A0AAV5C6I6"/>
<protein>
    <submittedName>
        <fullName evidence="12">Uncharacterized protein</fullName>
    </submittedName>
</protein>
<feature type="domain" description="Pre-SET" evidence="9">
    <location>
        <begin position="88"/>
        <end position="170"/>
    </location>
</feature>
<comment type="caution">
    <text evidence="12">The sequence shown here is derived from an EMBL/GenBank/DDBJ whole genome shotgun (WGS) entry which is preliminary data.</text>
</comment>
<feature type="domain" description="SET" evidence="8">
    <location>
        <begin position="173"/>
        <end position="313"/>
    </location>
</feature>
<dbReference type="InterPro" id="IPR003105">
    <property type="entry name" value="SRA_YDG"/>
</dbReference>
<evidence type="ECO:0000259" key="9">
    <source>
        <dbReference type="PROSITE" id="PS50867"/>
    </source>
</evidence>
<name>A0AAV5C6I6_ELECO</name>
<keyword evidence="5" id="KW-0949">S-adenosyl-L-methionine</keyword>
<dbReference type="Gene3D" id="2.30.280.10">
    <property type="entry name" value="SRA-YDG"/>
    <property type="match status" value="1"/>
</dbReference>
<evidence type="ECO:0000259" key="10">
    <source>
        <dbReference type="PROSITE" id="PS50868"/>
    </source>
</evidence>
<proteinExistence type="predicted"/>
<dbReference type="InterPro" id="IPR046341">
    <property type="entry name" value="SET_dom_sf"/>
</dbReference>
<dbReference type="InterPro" id="IPR003616">
    <property type="entry name" value="Post-SET_dom"/>
</dbReference>
<evidence type="ECO:0000259" key="8">
    <source>
        <dbReference type="PROSITE" id="PS50280"/>
    </source>
</evidence>
<keyword evidence="3" id="KW-0489">Methyltransferase</keyword>
<evidence type="ECO:0000256" key="6">
    <source>
        <dbReference type="ARBA" id="ARBA00023242"/>
    </source>
</evidence>
<dbReference type="InterPro" id="IPR015947">
    <property type="entry name" value="PUA-like_sf"/>
</dbReference>
<dbReference type="InterPro" id="IPR051357">
    <property type="entry name" value="H3K9_HMTase_SUVAR3-9"/>
</dbReference>
<evidence type="ECO:0000256" key="2">
    <source>
        <dbReference type="ARBA" id="ARBA00022454"/>
    </source>
</evidence>
<keyword evidence="6 7" id="KW-0539">Nucleus</keyword>
<dbReference type="Pfam" id="PF05033">
    <property type="entry name" value="Pre-SET"/>
    <property type="match status" value="1"/>
</dbReference>
<feature type="domain" description="Post-SET" evidence="10">
    <location>
        <begin position="327"/>
        <end position="343"/>
    </location>
</feature>
<evidence type="ECO:0000256" key="4">
    <source>
        <dbReference type="ARBA" id="ARBA00022679"/>
    </source>
</evidence>
<feature type="domain" description="YDG" evidence="11">
    <location>
        <begin position="1"/>
        <end position="130"/>
    </location>
</feature>
<dbReference type="GO" id="GO:0003690">
    <property type="term" value="F:double-stranded DNA binding"/>
    <property type="evidence" value="ECO:0007669"/>
    <property type="project" value="TreeGrafter"/>
</dbReference>
<dbReference type="SUPFAM" id="SSF82199">
    <property type="entry name" value="SET domain"/>
    <property type="match status" value="1"/>
</dbReference>
<dbReference type="InterPro" id="IPR007728">
    <property type="entry name" value="Pre-SET_dom"/>
</dbReference>
<dbReference type="PROSITE" id="PS50867">
    <property type="entry name" value="PRE_SET"/>
    <property type="match status" value="1"/>
</dbReference>
<dbReference type="Pfam" id="PF02182">
    <property type="entry name" value="SAD_SRA"/>
    <property type="match status" value="1"/>
</dbReference>
<gene>
    <name evidence="12" type="primary">ga10349</name>
    <name evidence="12" type="ORF">PR202_ga10349</name>
</gene>
<dbReference type="GO" id="GO:0042054">
    <property type="term" value="F:histone methyltransferase activity"/>
    <property type="evidence" value="ECO:0007669"/>
    <property type="project" value="InterPro"/>
</dbReference>
<dbReference type="PANTHER" id="PTHR45660">
    <property type="entry name" value="HISTONE-LYSINE N-METHYLTRANSFERASE SETMAR"/>
    <property type="match status" value="1"/>
</dbReference>
<dbReference type="PROSITE" id="PS51015">
    <property type="entry name" value="YDG"/>
    <property type="match status" value="1"/>
</dbReference>
<dbReference type="Gene3D" id="2.170.270.10">
    <property type="entry name" value="SET domain"/>
    <property type="match status" value="1"/>
</dbReference>
<dbReference type="GO" id="GO:0005634">
    <property type="term" value="C:nucleus"/>
    <property type="evidence" value="ECO:0007669"/>
    <property type="project" value="UniProtKB-SubCell"/>
</dbReference>
<evidence type="ECO:0000259" key="11">
    <source>
        <dbReference type="PROSITE" id="PS51015"/>
    </source>
</evidence>
<dbReference type="InterPro" id="IPR001214">
    <property type="entry name" value="SET_dom"/>
</dbReference>
<evidence type="ECO:0000313" key="13">
    <source>
        <dbReference type="Proteomes" id="UP001054889"/>
    </source>
</evidence>
<reference evidence="12" key="2">
    <citation type="submission" date="2021-12" db="EMBL/GenBank/DDBJ databases">
        <title>Resequencing data analysis of finger millet.</title>
        <authorList>
            <person name="Hatakeyama M."/>
            <person name="Aluri S."/>
            <person name="Balachadran M.T."/>
            <person name="Sivarajan S.R."/>
            <person name="Poveda L."/>
            <person name="Shimizu-Inatsugi R."/>
            <person name="Schlapbach R."/>
            <person name="Sreeman S.M."/>
            <person name="Shimizu K.K."/>
        </authorList>
    </citation>
    <scope>NUCLEOTIDE SEQUENCE</scope>
</reference>